<dbReference type="AlphaFoldDB" id="A0AAP0Q2K3"/>
<keyword evidence="2" id="KW-1185">Reference proteome</keyword>
<comment type="caution">
    <text evidence="1">The sequence shown here is derived from an EMBL/GenBank/DDBJ whole genome shotgun (WGS) entry which is preliminary data.</text>
</comment>
<dbReference type="EMBL" id="JBBNAG010000001">
    <property type="protein sequence ID" value="KAK9164843.1"/>
    <property type="molecule type" value="Genomic_DNA"/>
</dbReference>
<organism evidence="1 2">
    <name type="scientific">Stephania cephalantha</name>
    <dbReference type="NCBI Taxonomy" id="152367"/>
    <lineage>
        <taxon>Eukaryota</taxon>
        <taxon>Viridiplantae</taxon>
        <taxon>Streptophyta</taxon>
        <taxon>Embryophyta</taxon>
        <taxon>Tracheophyta</taxon>
        <taxon>Spermatophyta</taxon>
        <taxon>Magnoliopsida</taxon>
        <taxon>Ranunculales</taxon>
        <taxon>Menispermaceae</taxon>
        <taxon>Menispermoideae</taxon>
        <taxon>Cissampelideae</taxon>
        <taxon>Stephania</taxon>
    </lineage>
</organism>
<reference evidence="1 2" key="1">
    <citation type="submission" date="2024-01" db="EMBL/GenBank/DDBJ databases">
        <title>Genome assemblies of Stephania.</title>
        <authorList>
            <person name="Yang L."/>
        </authorList>
    </citation>
    <scope>NUCLEOTIDE SEQUENCE [LARGE SCALE GENOMIC DNA]</scope>
    <source>
        <strain evidence="1">JXDWG</strain>
        <tissue evidence="1">Leaf</tissue>
    </source>
</reference>
<protein>
    <submittedName>
        <fullName evidence="1">Uncharacterized protein</fullName>
    </submittedName>
</protein>
<dbReference type="PANTHER" id="PTHR34996">
    <property type="entry name" value="OS06G0327400 PROTEIN"/>
    <property type="match status" value="1"/>
</dbReference>
<dbReference type="PANTHER" id="PTHR34996:SF3">
    <property type="entry name" value="OS06G0327400 PROTEIN"/>
    <property type="match status" value="1"/>
</dbReference>
<evidence type="ECO:0000313" key="2">
    <source>
        <dbReference type="Proteomes" id="UP001419268"/>
    </source>
</evidence>
<sequence length="114" mass="12914">MDDVMAGYKRVGVERPAKQKRSAGRGFRVNSRRFSVQRVRARRGLVVVDADQQQKHYCTSSHYSHNNKNSSCRLKSFGRSNSSFYSEAIADCLEFIKRSSSVSVDDHSPPVEQS</sequence>
<dbReference type="Proteomes" id="UP001419268">
    <property type="component" value="Unassembled WGS sequence"/>
</dbReference>
<evidence type="ECO:0000313" key="1">
    <source>
        <dbReference type="EMBL" id="KAK9164843.1"/>
    </source>
</evidence>
<accession>A0AAP0Q2K3</accession>
<proteinExistence type="predicted"/>
<gene>
    <name evidence="1" type="ORF">Scep_000034</name>
</gene>
<name>A0AAP0Q2K3_9MAGN</name>